<evidence type="ECO:0000256" key="5">
    <source>
        <dbReference type="ARBA" id="ARBA00023136"/>
    </source>
</evidence>
<comment type="caution">
    <text evidence="8">The sequence shown here is derived from an EMBL/GenBank/DDBJ whole genome shotgun (WGS) entry which is preliminary data.</text>
</comment>
<dbReference type="EMBL" id="MCOG01000108">
    <property type="protein sequence ID" value="ORY46282.1"/>
    <property type="molecule type" value="Genomic_DNA"/>
</dbReference>
<dbReference type="InterPro" id="IPR037519">
    <property type="entry name" value="LITAF_fam"/>
</dbReference>
<dbReference type="STRING" id="1754190.A0A1Y2CGZ5"/>
<evidence type="ECO:0000256" key="6">
    <source>
        <dbReference type="SAM" id="Phobius"/>
    </source>
</evidence>
<organism evidence="8 9">
    <name type="scientific">Neocallimastix californiae</name>
    <dbReference type="NCBI Taxonomy" id="1754190"/>
    <lineage>
        <taxon>Eukaryota</taxon>
        <taxon>Fungi</taxon>
        <taxon>Fungi incertae sedis</taxon>
        <taxon>Chytridiomycota</taxon>
        <taxon>Chytridiomycota incertae sedis</taxon>
        <taxon>Neocallimastigomycetes</taxon>
        <taxon>Neocallimastigales</taxon>
        <taxon>Neocallimastigaceae</taxon>
        <taxon>Neocallimastix</taxon>
    </lineage>
</organism>
<comment type="similarity">
    <text evidence="2">Belongs to the CDIP1/LITAF family.</text>
</comment>
<keyword evidence="4" id="KW-0862">Zinc</keyword>
<accession>A0A1Y2CGZ5</accession>
<evidence type="ECO:0000256" key="2">
    <source>
        <dbReference type="ARBA" id="ARBA00005975"/>
    </source>
</evidence>
<dbReference type="PROSITE" id="PS51837">
    <property type="entry name" value="LITAF"/>
    <property type="match status" value="1"/>
</dbReference>
<evidence type="ECO:0000313" key="9">
    <source>
        <dbReference type="Proteomes" id="UP000193920"/>
    </source>
</evidence>
<dbReference type="AlphaFoldDB" id="A0A1Y2CGZ5"/>
<evidence type="ECO:0000259" key="7">
    <source>
        <dbReference type="PROSITE" id="PS51837"/>
    </source>
</evidence>
<protein>
    <recommendedName>
        <fullName evidence="7">LITAF domain-containing protein</fullName>
    </recommendedName>
</protein>
<keyword evidence="6" id="KW-0812">Transmembrane</keyword>
<evidence type="ECO:0000256" key="3">
    <source>
        <dbReference type="ARBA" id="ARBA00022723"/>
    </source>
</evidence>
<keyword evidence="3" id="KW-0479">Metal-binding</keyword>
<feature type="transmembrane region" description="Helical" evidence="6">
    <location>
        <begin position="145"/>
        <end position="167"/>
    </location>
</feature>
<reference evidence="8 9" key="1">
    <citation type="submission" date="2016-08" db="EMBL/GenBank/DDBJ databases">
        <title>A Parts List for Fungal Cellulosomes Revealed by Comparative Genomics.</title>
        <authorList>
            <consortium name="DOE Joint Genome Institute"/>
            <person name="Haitjema C.H."/>
            <person name="Gilmore S.P."/>
            <person name="Henske J.K."/>
            <person name="Solomon K.V."/>
            <person name="De Groot R."/>
            <person name="Kuo A."/>
            <person name="Mondo S.J."/>
            <person name="Salamov A.A."/>
            <person name="Labutti K."/>
            <person name="Zhao Z."/>
            <person name="Chiniquy J."/>
            <person name="Barry K."/>
            <person name="Brewer H.M."/>
            <person name="Purvine S.O."/>
            <person name="Wright A.T."/>
            <person name="Boxma B."/>
            <person name="Van Alen T."/>
            <person name="Hackstein J.H."/>
            <person name="Baker S.E."/>
            <person name="Grigoriev I.V."/>
            <person name="O'Malley M.A."/>
        </authorList>
    </citation>
    <scope>NUCLEOTIDE SEQUENCE [LARGE SCALE GENOMIC DNA]</scope>
    <source>
        <strain evidence="8 9">G1</strain>
    </source>
</reference>
<keyword evidence="9" id="KW-1185">Reference proteome</keyword>
<dbReference type="Pfam" id="PF10601">
    <property type="entry name" value="zf-LITAF-like"/>
    <property type="match status" value="1"/>
</dbReference>
<dbReference type="PANTHER" id="PTHR23292">
    <property type="entry name" value="LIPOPOLYSACCHARIDE-INDUCED TUMOR NECROSIS FACTOR-ALPHA FACTOR"/>
    <property type="match status" value="1"/>
</dbReference>
<dbReference type="GO" id="GO:0008270">
    <property type="term" value="F:zinc ion binding"/>
    <property type="evidence" value="ECO:0007669"/>
    <property type="project" value="TreeGrafter"/>
</dbReference>
<feature type="domain" description="LITAF" evidence="7">
    <location>
        <begin position="108"/>
        <end position="189"/>
    </location>
</feature>
<dbReference type="OrthoDB" id="10593198at2759"/>
<name>A0A1Y2CGZ5_9FUNG</name>
<proteinExistence type="inferred from homology"/>
<sequence>MSDLNNIDYIPIVNNNVPLNPQESFMNNNVPINSQVPIIQQNSNVQVAPQASIVQPGFQPVYFNSNPPTYEQSIDNNVILNSTSFTTTTPTSEFSQNQSKVNTSTRNQEVVLMINETQVPRSSFKMRCPHCNKTVDTEVQFEDNVLVWALCIILFIFTCLCCIPFCISDLKDAVHYCPICRNEIARRDRVI</sequence>
<dbReference type="PANTHER" id="PTHR23292:SF6">
    <property type="entry name" value="FI16602P1-RELATED"/>
    <property type="match status" value="1"/>
</dbReference>
<gene>
    <name evidence="8" type="ORF">LY90DRAFT_703412</name>
</gene>
<dbReference type="GO" id="GO:0016020">
    <property type="term" value="C:membrane"/>
    <property type="evidence" value="ECO:0007669"/>
    <property type="project" value="UniProtKB-SubCell"/>
</dbReference>
<dbReference type="SMART" id="SM00714">
    <property type="entry name" value="LITAF"/>
    <property type="match status" value="1"/>
</dbReference>
<evidence type="ECO:0000313" key="8">
    <source>
        <dbReference type="EMBL" id="ORY46282.1"/>
    </source>
</evidence>
<evidence type="ECO:0000256" key="4">
    <source>
        <dbReference type="ARBA" id="ARBA00022833"/>
    </source>
</evidence>
<dbReference type="Proteomes" id="UP000193920">
    <property type="component" value="Unassembled WGS sequence"/>
</dbReference>
<keyword evidence="6" id="KW-1133">Transmembrane helix</keyword>
<evidence type="ECO:0000256" key="1">
    <source>
        <dbReference type="ARBA" id="ARBA00004170"/>
    </source>
</evidence>
<keyword evidence="5 6" id="KW-0472">Membrane</keyword>
<comment type="subcellular location">
    <subcellularLocation>
        <location evidence="1">Membrane</location>
        <topology evidence="1">Peripheral membrane protein</topology>
    </subcellularLocation>
</comment>
<dbReference type="InterPro" id="IPR006629">
    <property type="entry name" value="LITAF"/>
</dbReference>